<organism evidence="2 3">
    <name type="scientific">Kibdelosporangium aridum</name>
    <dbReference type="NCBI Taxonomy" id="2030"/>
    <lineage>
        <taxon>Bacteria</taxon>
        <taxon>Bacillati</taxon>
        <taxon>Actinomycetota</taxon>
        <taxon>Actinomycetes</taxon>
        <taxon>Pseudonocardiales</taxon>
        <taxon>Pseudonocardiaceae</taxon>
        <taxon>Kibdelosporangium</taxon>
    </lineage>
</organism>
<evidence type="ECO:0000259" key="1">
    <source>
        <dbReference type="Pfam" id="PF03372"/>
    </source>
</evidence>
<evidence type="ECO:0000313" key="3">
    <source>
        <dbReference type="Proteomes" id="UP000287547"/>
    </source>
</evidence>
<accession>A0A428ZHU1</accession>
<dbReference type="SUPFAM" id="SSF56219">
    <property type="entry name" value="DNase I-like"/>
    <property type="match status" value="1"/>
</dbReference>
<evidence type="ECO:0000313" key="2">
    <source>
        <dbReference type="EMBL" id="RSM87541.1"/>
    </source>
</evidence>
<proteinExistence type="predicted"/>
<feature type="domain" description="Endonuclease/exonuclease/phosphatase" evidence="1">
    <location>
        <begin position="66"/>
        <end position="123"/>
    </location>
</feature>
<dbReference type="InterPro" id="IPR036691">
    <property type="entry name" value="Endo/exonu/phosph_ase_sf"/>
</dbReference>
<dbReference type="Pfam" id="PF03372">
    <property type="entry name" value="Exo_endo_phos"/>
    <property type="match status" value="1"/>
</dbReference>
<dbReference type="Gene3D" id="3.60.10.10">
    <property type="entry name" value="Endonuclease/exonuclease/phosphatase"/>
    <property type="match status" value="1"/>
</dbReference>
<comment type="caution">
    <text evidence="2">The sequence shown here is derived from an EMBL/GenBank/DDBJ whole genome shotgun (WGS) entry which is preliminary data.</text>
</comment>
<dbReference type="Proteomes" id="UP000287547">
    <property type="component" value="Unassembled WGS sequence"/>
</dbReference>
<reference evidence="2 3" key="1">
    <citation type="submission" date="2018-05" db="EMBL/GenBank/DDBJ databases">
        <title>Evolution of GPA BGCs.</title>
        <authorList>
            <person name="Waglechner N."/>
            <person name="Wright G.D."/>
        </authorList>
    </citation>
    <scope>NUCLEOTIDE SEQUENCE [LARGE SCALE GENOMIC DNA]</scope>
    <source>
        <strain evidence="2 3">A82846</strain>
    </source>
</reference>
<sequence>MLWTNGQLAQEGVTESAMRLILLAILKDRSEDRRTDIGLAFSANRQRQLVWPSTVYDGSEPSELRSVTFAKFGSLWVGTTHLPRGDAEVRAAALRRLTNITSELGGAWVLCGDFNTAASSWIRDTDVVSVAPQSPVPTYPPTFLWKLSTIA</sequence>
<dbReference type="EMBL" id="QHKI01000006">
    <property type="protein sequence ID" value="RSM87541.1"/>
    <property type="molecule type" value="Genomic_DNA"/>
</dbReference>
<gene>
    <name evidence="2" type="ORF">DMH04_11065</name>
</gene>
<dbReference type="GO" id="GO:0003824">
    <property type="term" value="F:catalytic activity"/>
    <property type="evidence" value="ECO:0007669"/>
    <property type="project" value="InterPro"/>
</dbReference>
<dbReference type="AlphaFoldDB" id="A0A428ZHU1"/>
<protein>
    <recommendedName>
        <fullName evidence="1">Endonuclease/exonuclease/phosphatase domain-containing protein</fullName>
    </recommendedName>
</protein>
<dbReference type="InterPro" id="IPR005135">
    <property type="entry name" value="Endo/exonuclease/phosphatase"/>
</dbReference>
<name>A0A428ZHU1_KIBAR</name>